<organism evidence="4 5">
    <name type="scientific">Elysia marginata</name>
    <dbReference type="NCBI Taxonomy" id="1093978"/>
    <lineage>
        <taxon>Eukaryota</taxon>
        <taxon>Metazoa</taxon>
        <taxon>Spiralia</taxon>
        <taxon>Lophotrochozoa</taxon>
        <taxon>Mollusca</taxon>
        <taxon>Gastropoda</taxon>
        <taxon>Heterobranchia</taxon>
        <taxon>Euthyneura</taxon>
        <taxon>Panpulmonata</taxon>
        <taxon>Sacoglossa</taxon>
        <taxon>Placobranchoidea</taxon>
        <taxon>Plakobranchidae</taxon>
        <taxon>Elysia</taxon>
    </lineage>
</organism>
<evidence type="ECO:0000259" key="3">
    <source>
        <dbReference type="PROSITE" id="PS51406"/>
    </source>
</evidence>
<dbReference type="SUPFAM" id="SSF56496">
    <property type="entry name" value="Fibrinogen C-terminal domain-like"/>
    <property type="match status" value="1"/>
</dbReference>
<dbReference type="Proteomes" id="UP000762676">
    <property type="component" value="Unassembled WGS sequence"/>
</dbReference>
<feature type="domain" description="Fibrinogen C-terminal" evidence="3">
    <location>
        <begin position="370"/>
        <end position="585"/>
    </location>
</feature>
<dbReference type="InterPro" id="IPR014716">
    <property type="entry name" value="Fibrinogen_a/b/g_C_1"/>
</dbReference>
<feature type="signal peptide" evidence="2">
    <location>
        <begin position="1"/>
        <end position="23"/>
    </location>
</feature>
<dbReference type="Gene3D" id="3.90.215.10">
    <property type="entry name" value="Gamma Fibrinogen, chain A, domain 1"/>
    <property type="match status" value="1"/>
</dbReference>
<keyword evidence="2" id="KW-0732">Signal</keyword>
<gene>
    <name evidence="4" type="ORF">ElyMa_002153600</name>
</gene>
<dbReference type="CDD" id="cd00087">
    <property type="entry name" value="FReD"/>
    <property type="match status" value="1"/>
</dbReference>
<keyword evidence="5" id="KW-1185">Reference proteome</keyword>
<evidence type="ECO:0000313" key="5">
    <source>
        <dbReference type="Proteomes" id="UP000762676"/>
    </source>
</evidence>
<keyword evidence="1" id="KW-1015">Disulfide bond</keyword>
<dbReference type="SMART" id="SM00186">
    <property type="entry name" value="FBG"/>
    <property type="match status" value="1"/>
</dbReference>
<sequence length="585" mass="64659">MGMASVFVIVIISVCMTVSGVKGVEFTLDVNTPRSSFALPIAVCGVLKCTEGPSPDTAGSDTTGTKLASLTLQEPTIERVSDGIKVRGVLEAGRATLQMEMKKREDCFAQFTCEVRTIDGQGQEIVHTSRLQQSPQAPRGETESGSLSSGLALQQMVLLQQLDTKLALLGSSLDSKLQALELRFEAAQDHLEDKLASVQGDVRSFKDSITEKIETRVVDKLCQLDSKMSTNGENRGIVHEAGQCLPSLKKEFQKGQQKILSRLSAAAGKIEAVLNSTGDLHMDLTRVLAFKQKEQVTFANLTSAAQEIIDSNESLGKQIADDFSVLSNHVRNFSEISSGVIEKSENALFSIHQFAANTNASIGKSLNDVVNDIFYPKTCTKGMFSTLPIAKFPYPFIRPNAESILKVPYLCDTFTSGGGWIVIQRRTTGNTNFYRDWKAYKQGFGTLDDDFWLGNDNIHTLTSSAKYELRIDFKFQGRSYFAHYGSFSISDENNLYALALQNYEGTAGDSLDHERGRAFSTFDKDNDDYPKNCAAIYTGAWWYGNCHNSNLNGKWQARDGKGPRWRETTGKEPVTFSEMKIRRVE</sequence>
<dbReference type="InterPro" id="IPR036056">
    <property type="entry name" value="Fibrinogen-like_C"/>
</dbReference>
<dbReference type="GO" id="GO:0005615">
    <property type="term" value="C:extracellular space"/>
    <property type="evidence" value="ECO:0007669"/>
    <property type="project" value="TreeGrafter"/>
</dbReference>
<dbReference type="PANTHER" id="PTHR19143:SF458">
    <property type="entry name" value="FIBRINOGEN C-TERMINAL DOMAIN-CONTAINING PROTEIN-RELATED"/>
    <property type="match status" value="1"/>
</dbReference>
<evidence type="ECO:0000256" key="2">
    <source>
        <dbReference type="SAM" id="SignalP"/>
    </source>
</evidence>
<dbReference type="PROSITE" id="PS51406">
    <property type="entry name" value="FIBRINOGEN_C_2"/>
    <property type="match status" value="1"/>
</dbReference>
<protein>
    <submittedName>
        <fullName evidence="4">Tenascin-R</fullName>
    </submittedName>
</protein>
<dbReference type="PROSITE" id="PS00514">
    <property type="entry name" value="FIBRINOGEN_C_1"/>
    <property type="match status" value="1"/>
</dbReference>
<accession>A0AAV4FLW6</accession>
<name>A0AAV4FLW6_9GAST</name>
<evidence type="ECO:0000256" key="1">
    <source>
        <dbReference type="ARBA" id="ARBA00023157"/>
    </source>
</evidence>
<proteinExistence type="predicted"/>
<dbReference type="PANTHER" id="PTHR19143">
    <property type="entry name" value="FIBRINOGEN/TENASCIN/ANGIOPOEITIN"/>
    <property type="match status" value="1"/>
</dbReference>
<reference evidence="4 5" key="1">
    <citation type="journal article" date="2021" name="Elife">
        <title>Chloroplast acquisition without the gene transfer in kleptoplastic sea slugs, Plakobranchus ocellatus.</title>
        <authorList>
            <person name="Maeda T."/>
            <person name="Takahashi S."/>
            <person name="Yoshida T."/>
            <person name="Shimamura S."/>
            <person name="Takaki Y."/>
            <person name="Nagai Y."/>
            <person name="Toyoda A."/>
            <person name="Suzuki Y."/>
            <person name="Arimoto A."/>
            <person name="Ishii H."/>
            <person name="Satoh N."/>
            <person name="Nishiyama T."/>
            <person name="Hasebe M."/>
            <person name="Maruyama T."/>
            <person name="Minagawa J."/>
            <person name="Obokata J."/>
            <person name="Shigenobu S."/>
        </authorList>
    </citation>
    <scope>NUCLEOTIDE SEQUENCE [LARGE SCALE GENOMIC DNA]</scope>
</reference>
<dbReference type="InterPro" id="IPR020837">
    <property type="entry name" value="Fibrinogen_CS"/>
</dbReference>
<feature type="chain" id="PRO_5043517471" evidence="2">
    <location>
        <begin position="24"/>
        <end position="585"/>
    </location>
</feature>
<dbReference type="InterPro" id="IPR050373">
    <property type="entry name" value="Fibrinogen_C-term_domain"/>
</dbReference>
<dbReference type="Pfam" id="PF00147">
    <property type="entry name" value="Fibrinogen_C"/>
    <property type="match status" value="1"/>
</dbReference>
<dbReference type="InterPro" id="IPR002181">
    <property type="entry name" value="Fibrinogen_a/b/g_C_dom"/>
</dbReference>
<dbReference type="AlphaFoldDB" id="A0AAV4FLW6"/>
<dbReference type="EMBL" id="BMAT01004474">
    <property type="protein sequence ID" value="GFR74074.1"/>
    <property type="molecule type" value="Genomic_DNA"/>
</dbReference>
<comment type="caution">
    <text evidence="4">The sequence shown here is derived from an EMBL/GenBank/DDBJ whole genome shotgun (WGS) entry which is preliminary data.</text>
</comment>
<evidence type="ECO:0000313" key="4">
    <source>
        <dbReference type="EMBL" id="GFR74074.1"/>
    </source>
</evidence>